<dbReference type="EMBL" id="SLWV01000027">
    <property type="protein sequence ID" value="TCO70203.1"/>
    <property type="molecule type" value="Genomic_DNA"/>
</dbReference>
<comment type="caution">
    <text evidence="1">The sequence shown here is derived from an EMBL/GenBank/DDBJ whole genome shotgun (WGS) entry which is preliminary data.</text>
</comment>
<dbReference type="Proteomes" id="UP000294919">
    <property type="component" value="Unassembled WGS sequence"/>
</dbReference>
<evidence type="ECO:0000313" key="2">
    <source>
        <dbReference type="Proteomes" id="UP000294919"/>
    </source>
</evidence>
<reference evidence="1 2" key="1">
    <citation type="submission" date="2019-03" db="EMBL/GenBank/DDBJ databases">
        <title>Genomic Encyclopedia of Type Strains, Phase IV (KMG-IV): sequencing the most valuable type-strain genomes for metagenomic binning, comparative biology and taxonomic classification.</title>
        <authorList>
            <person name="Goeker M."/>
        </authorList>
    </citation>
    <scope>NUCLEOTIDE SEQUENCE [LARGE SCALE GENOMIC DNA]</scope>
    <source>
        <strain evidence="1 2">DSM 102940</strain>
    </source>
</reference>
<dbReference type="AlphaFoldDB" id="A0A4R2K9V4"/>
<proteinExistence type="predicted"/>
<sequence>MMKMMKKAHYPCTKINSMRFDNVEDQERRQKIETLCIEESLLNGDIKSTLDHIKHQKSF</sequence>
<organism evidence="1 2">
    <name type="scientific">Marinisporobacter balticus</name>
    <dbReference type="NCBI Taxonomy" id="2018667"/>
    <lineage>
        <taxon>Bacteria</taxon>
        <taxon>Bacillati</taxon>
        <taxon>Bacillota</taxon>
        <taxon>Clostridia</taxon>
        <taxon>Peptostreptococcales</taxon>
        <taxon>Thermotaleaceae</taxon>
        <taxon>Marinisporobacter</taxon>
    </lineage>
</organism>
<evidence type="ECO:0000313" key="1">
    <source>
        <dbReference type="EMBL" id="TCO70203.1"/>
    </source>
</evidence>
<accession>A0A4R2K9V4</accession>
<gene>
    <name evidence="1" type="ORF">EV214_12740</name>
</gene>
<keyword evidence="2" id="KW-1185">Reference proteome</keyword>
<name>A0A4R2K9V4_9FIRM</name>
<protein>
    <submittedName>
        <fullName evidence="1">Uncharacterized protein</fullName>
    </submittedName>
</protein>